<dbReference type="SUPFAM" id="SSF55136">
    <property type="entry name" value="Probable bacterial effector-binding domain"/>
    <property type="match status" value="1"/>
</dbReference>
<organism evidence="3 4">
    <name type="scientific">Tahibacter aquaticus</name>
    <dbReference type="NCBI Taxonomy" id="520092"/>
    <lineage>
        <taxon>Bacteria</taxon>
        <taxon>Pseudomonadati</taxon>
        <taxon>Pseudomonadota</taxon>
        <taxon>Gammaproteobacteria</taxon>
        <taxon>Lysobacterales</taxon>
        <taxon>Rhodanobacteraceae</taxon>
        <taxon>Tahibacter</taxon>
    </lineage>
</organism>
<dbReference type="InterPro" id="IPR011256">
    <property type="entry name" value="Reg_factor_effector_dom_sf"/>
</dbReference>
<name>A0A4R6Z2W6_9GAMM</name>
<comment type="caution">
    <text evidence="3">The sequence shown here is derived from an EMBL/GenBank/DDBJ whole genome shotgun (WGS) entry which is preliminary data.</text>
</comment>
<dbReference type="SMART" id="SM00871">
    <property type="entry name" value="AraC_E_bind"/>
    <property type="match status" value="1"/>
</dbReference>
<sequence length="156" mass="16873">MIDTPHIVRSDAQQTAVIHLTIAREDMPAFIGAAANELIGAIAAQGAGPTGPMYSYHLRNPGDTFDFELGFPVSKPIAPAGRVKPGQLPSLRVARTVYRGGYEGLGAGWGEFMDWIEANGHRRAETLWERYVSGPESGNDAAQWQTELNRPLLGGE</sequence>
<dbReference type="InterPro" id="IPR010499">
    <property type="entry name" value="AraC_E-bd"/>
</dbReference>
<feature type="domain" description="AraC effector-binding" evidence="2">
    <location>
        <begin position="3"/>
        <end position="153"/>
    </location>
</feature>
<feature type="region of interest" description="Disordered" evidence="1">
    <location>
        <begin position="135"/>
        <end position="156"/>
    </location>
</feature>
<dbReference type="RefSeq" id="WP_133818297.1">
    <property type="nucleotide sequence ID" value="NZ_SNZH01000004.1"/>
</dbReference>
<dbReference type="Gene3D" id="3.20.80.10">
    <property type="entry name" value="Regulatory factor, effector binding domain"/>
    <property type="match status" value="1"/>
</dbReference>
<proteinExistence type="predicted"/>
<dbReference type="Proteomes" id="UP000295293">
    <property type="component" value="Unassembled WGS sequence"/>
</dbReference>
<keyword evidence="4" id="KW-1185">Reference proteome</keyword>
<protein>
    <submittedName>
        <fullName evidence="3">Effector-binding domain-containing protein</fullName>
    </submittedName>
</protein>
<evidence type="ECO:0000259" key="2">
    <source>
        <dbReference type="SMART" id="SM00871"/>
    </source>
</evidence>
<evidence type="ECO:0000313" key="4">
    <source>
        <dbReference type="Proteomes" id="UP000295293"/>
    </source>
</evidence>
<dbReference type="OrthoDB" id="282744at2"/>
<dbReference type="Pfam" id="PF06445">
    <property type="entry name" value="GyrI-like"/>
    <property type="match status" value="1"/>
</dbReference>
<reference evidence="3 4" key="1">
    <citation type="submission" date="2019-03" db="EMBL/GenBank/DDBJ databases">
        <title>Genomic Encyclopedia of Type Strains, Phase IV (KMG-IV): sequencing the most valuable type-strain genomes for metagenomic binning, comparative biology and taxonomic classification.</title>
        <authorList>
            <person name="Goeker M."/>
        </authorList>
    </citation>
    <scope>NUCLEOTIDE SEQUENCE [LARGE SCALE GENOMIC DNA]</scope>
    <source>
        <strain evidence="3 4">DSM 21667</strain>
    </source>
</reference>
<evidence type="ECO:0000256" key="1">
    <source>
        <dbReference type="SAM" id="MobiDB-lite"/>
    </source>
</evidence>
<dbReference type="EMBL" id="SNZH01000004">
    <property type="protein sequence ID" value="TDR45940.1"/>
    <property type="molecule type" value="Genomic_DNA"/>
</dbReference>
<gene>
    <name evidence="3" type="ORF">DFR29_104377</name>
</gene>
<dbReference type="AlphaFoldDB" id="A0A4R6Z2W6"/>
<accession>A0A4R6Z2W6</accession>
<evidence type="ECO:0000313" key="3">
    <source>
        <dbReference type="EMBL" id="TDR45940.1"/>
    </source>
</evidence>
<dbReference type="InterPro" id="IPR029442">
    <property type="entry name" value="GyrI-like"/>
</dbReference>